<comment type="caution">
    <text evidence="2">The sequence shown here is derived from an EMBL/GenBank/DDBJ whole genome shotgun (WGS) entry which is preliminary data.</text>
</comment>
<evidence type="ECO:0000313" key="2">
    <source>
        <dbReference type="EMBL" id="OEH76032.1"/>
    </source>
</evidence>
<accession>A0A1D3CXW5</accession>
<feature type="compositionally biased region" description="Basic and acidic residues" evidence="1">
    <location>
        <begin position="35"/>
        <end position="60"/>
    </location>
</feature>
<dbReference type="Proteomes" id="UP000095192">
    <property type="component" value="Unassembled WGS sequence"/>
</dbReference>
<evidence type="ECO:0000313" key="3">
    <source>
        <dbReference type="Proteomes" id="UP000095192"/>
    </source>
</evidence>
<feature type="region of interest" description="Disordered" evidence="1">
    <location>
        <begin position="35"/>
        <end position="109"/>
    </location>
</feature>
<proteinExistence type="predicted"/>
<dbReference type="AlphaFoldDB" id="A0A1D3CXW5"/>
<dbReference type="VEuPathDB" id="ToxoDB:cyc_01370"/>
<sequence>MTSLQSSQELYLALLSGDAMRMALQWFAMPTALSKRVDTEAESKGKRENRLMGHQEELRAHRWTAGGTNTPTQQAPHAPENTSQDSKLKCQLDRPESDSIPQDALSSCDSDGKTLSHEYCSVVYREILEKQGALERPRAHCTHTMIVEVDRGADDSSLPRCALHSACGEQQEPVLQHLQQRPWPCPDKEEHQQRRCVSSLDGYHHRTEFKKFQKQRHQPQKQQHRRSVPFLPSRGGLGRRRNEALLQRVGGGYQLYGPIPWNSLKKTEAQTNTPVCYSCVDKNFII</sequence>
<keyword evidence="3" id="KW-1185">Reference proteome</keyword>
<feature type="compositionally biased region" description="Polar residues" evidence="1">
    <location>
        <begin position="66"/>
        <end position="85"/>
    </location>
</feature>
<protein>
    <submittedName>
        <fullName evidence="2">Uncharacterized protein</fullName>
    </submittedName>
</protein>
<dbReference type="VEuPathDB" id="ToxoDB:LOC34618387"/>
<dbReference type="InParanoid" id="A0A1D3CXW5"/>
<name>A0A1D3CXW5_9EIME</name>
<feature type="compositionally biased region" description="Basic and acidic residues" evidence="1">
    <location>
        <begin position="86"/>
        <end position="97"/>
    </location>
</feature>
<reference evidence="2 3" key="1">
    <citation type="journal article" date="2016" name="BMC Genomics">
        <title>Comparative genomics reveals Cyclospora cayetanensis possesses coccidia-like metabolism and invasion components but unique surface antigens.</title>
        <authorList>
            <person name="Liu S."/>
            <person name="Wang L."/>
            <person name="Zheng H."/>
            <person name="Xu Z."/>
            <person name="Roellig D.M."/>
            <person name="Li N."/>
            <person name="Frace M.A."/>
            <person name="Tang K."/>
            <person name="Arrowood M.J."/>
            <person name="Moss D.M."/>
            <person name="Zhang L."/>
            <person name="Feng Y."/>
            <person name="Xiao L."/>
        </authorList>
    </citation>
    <scope>NUCLEOTIDE SEQUENCE [LARGE SCALE GENOMIC DNA]</scope>
    <source>
        <strain evidence="2 3">CHN_HEN01</strain>
    </source>
</reference>
<feature type="compositionally biased region" description="Basic residues" evidence="1">
    <location>
        <begin position="214"/>
        <end position="227"/>
    </location>
</feature>
<dbReference type="EMBL" id="JROU02001542">
    <property type="protein sequence ID" value="OEH76032.1"/>
    <property type="molecule type" value="Genomic_DNA"/>
</dbReference>
<evidence type="ECO:0000256" key="1">
    <source>
        <dbReference type="SAM" id="MobiDB-lite"/>
    </source>
</evidence>
<gene>
    <name evidence="2" type="ORF">cyc_01370</name>
</gene>
<organism evidence="2 3">
    <name type="scientific">Cyclospora cayetanensis</name>
    <dbReference type="NCBI Taxonomy" id="88456"/>
    <lineage>
        <taxon>Eukaryota</taxon>
        <taxon>Sar</taxon>
        <taxon>Alveolata</taxon>
        <taxon>Apicomplexa</taxon>
        <taxon>Conoidasida</taxon>
        <taxon>Coccidia</taxon>
        <taxon>Eucoccidiorida</taxon>
        <taxon>Eimeriorina</taxon>
        <taxon>Eimeriidae</taxon>
        <taxon>Cyclospora</taxon>
    </lineage>
</organism>
<feature type="region of interest" description="Disordered" evidence="1">
    <location>
        <begin position="214"/>
        <end position="237"/>
    </location>
</feature>